<evidence type="ECO:0000313" key="4">
    <source>
        <dbReference type="EMBL" id="ETO07403.1"/>
    </source>
</evidence>
<dbReference type="InterPro" id="IPR019775">
    <property type="entry name" value="WD40_repeat_CS"/>
</dbReference>
<dbReference type="Proteomes" id="UP000023152">
    <property type="component" value="Unassembled WGS sequence"/>
</dbReference>
<dbReference type="SMART" id="SM00320">
    <property type="entry name" value="WD40"/>
    <property type="match status" value="2"/>
</dbReference>
<evidence type="ECO:0000256" key="3">
    <source>
        <dbReference type="PROSITE-ProRule" id="PRU00221"/>
    </source>
</evidence>
<dbReference type="PROSITE" id="PS50294">
    <property type="entry name" value="WD_REPEATS_REGION"/>
    <property type="match status" value="2"/>
</dbReference>
<name>X6LZT3_RETFI</name>
<reference evidence="4 5" key="1">
    <citation type="journal article" date="2013" name="Curr. Biol.">
        <title>The Genome of the Foraminiferan Reticulomyxa filosa.</title>
        <authorList>
            <person name="Glockner G."/>
            <person name="Hulsmann N."/>
            <person name="Schleicher M."/>
            <person name="Noegel A.A."/>
            <person name="Eichinger L."/>
            <person name="Gallinger C."/>
            <person name="Pawlowski J."/>
            <person name="Sierra R."/>
            <person name="Euteneuer U."/>
            <person name="Pillet L."/>
            <person name="Moustafa A."/>
            <person name="Platzer M."/>
            <person name="Groth M."/>
            <person name="Szafranski K."/>
            <person name="Schliwa M."/>
        </authorList>
    </citation>
    <scope>NUCLEOTIDE SEQUENCE [LARGE SCALE GENOMIC DNA]</scope>
</reference>
<evidence type="ECO:0000256" key="1">
    <source>
        <dbReference type="ARBA" id="ARBA00022574"/>
    </source>
</evidence>
<proteinExistence type="predicted"/>
<dbReference type="Pfam" id="PF00400">
    <property type="entry name" value="WD40"/>
    <property type="match status" value="3"/>
</dbReference>
<keyword evidence="5" id="KW-1185">Reference proteome</keyword>
<dbReference type="InterPro" id="IPR015943">
    <property type="entry name" value="WD40/YVTN_repeat-like_dom_sf"/>
</dbReference>
<gene>
    <name evidence="4" type="ORF">RFI_29991</name>
</gene>
<dbReference type="InterPro" id="IPR036322">
    <property type="entry name" value="WD40_repeat_dom_sf"/>
</dbReference>
<dbReference type="PROSITE" id="PS00678">
    <property type="entry name" value="WD_REPEATS_1"/>
    <property type="match status" value="2"/>
</dbReference>
<evidence type="ECO:0000256" key="2">
    <source>
        <dbReference type="ARBA" id="ARBA00022737"/>
    </source>
</evidence>
<accession>X6LZT3</accession>
<dbReference type="PRINTS" id="PR00320">
    <property type="entry name" value="GPROTEINBRPT"/>
</dbReference>
<evidence type="ECO:0000313" key="5">
    <source>
        <dbReference type="Proteomes" id="UP000023152"/>
    </source>
</evidence>
<dbReference type="Gene3D" id="2.130.10.10">
    <property type="entry name" value="YVTN repeat-like/Quinoprotein amine dehydrogenase"/>
    <property type="match status" value="2"/>
</dbReference>
<sequence length="137" mass="16122">MLDTFRLSSKLLKTFIGHTDCVHNIDYLLFDNQLICSGSYDKTVRVWNVETNQQIQLYNGHSDYVYCVKFSQYYYHNNHHNQQLNIFNGHKYGICSIEFSSFNNGRYLCSGSRDNTVQLWDVETSKSLHVFNGHTNY</sequence>
<keyword evidence="2" id="KW-0677">Repeat</keyword>
<dbReference type="EMBL" id="ASPP01026192">
    <property type="protein sequence ID" value="ETO07403.1"/>
    <property type="molecule type" value="Genomic_DNA"/>
</dbReference>
<feature type="non-terminal residue" evidence="4">
    <location>
        <position position="137"/>
    </location>
</feature>
<dbReference type="GO" id="GO:1990234">
    <property type="term" value="C:transferase complex"/>
    <property type="evidence" value="ECO:0007669"/>
    <property type="project" value="UniProtKB-ARBA"/>
</dbReference>
<keyword evidence="1 3" id="KW-0853">WD repeat</keyword>
<dbReference type="PROSITE" id="PS50082">
    <property type="entry name" value="WD_REPEATS_2"/>
    <property type="match status" value="2"/>
</dbReference>
<dbReference type="PANTHER" id="PTHR22847">
    <property type="entry name" value="WD40 REPEAT PROTEIN"/>
    <property type="match status" value="1"/>
</dbReference>
<organism evidence="4 5">
    <name type="scientific">Reticulomyxa filosa</name>
    <dbReference type="NCBI Taxonomy" id="46433"/>
    <lineage>
        <taxon>Eukaryota</taxon>
        <taxon>Sar</taxon>
        <taxon>Rhizaria</taxon>
        <taxon>Retaria</taxon>
        <taxon>Foraminifera</taxon>
        <taxon>Monothalamids</taxon>
        <taxon>Reticulomyxidae</taxon>
        <taxon>Reticulomyxa</taxon>
    </lineage>
</organism>
<feature type="repeat" description="WD" evidence="3">
    <location>
        <begin position="87"/>
        <end position="130"/>
    </location>
</feature>
<dbReference type="SUPFAM" id="SSF50978">
    <property type="entry name" value="WD40 repeat-like"/>
    <property type="match status" value="1"/>
</dbReference>
<protein>
    <submittedName>
        <fullName evidence="4">F-box and wd40 domain protein</fullName>
    </submittedName>
</protein>
<comment type="caution">
    <text evidence="4">The sequence shown here is derived from an EMBL/GenBank/DDBJ whole genome shotgun (WGS) entry which is preliminary data.</text>
</comment>
<dbReference type="OrthoDB" id="5580488at2759"/>
<dbReference type="InterPro" id="IPR020472">
    <property type="entry name" value="WD40_PAC1"/>
</dbReference>
<feature type="repeat" description="WD" evidence="3">
    <location>
        <begin position="15"/>
        <end position="57"/>
    </location>
</feature>
<dbReference type="InterPro" id="IPR001680">
    <property type="entry name" value="WD40_rpt"/>
</dbReference>
<dbReference type="AlphaFoldDB" id="X6LZT3"/>
<dbReference type="PANTHER" id="PTHR22847:SF637">
    <property type="entry name" value="WD REPEAT DOMAIN 5B"/>
    <property type="match status" value="1"/>
</dbReference>